<evidence type="ECO:0000259" key="1">
    <source>
        <dbReference type="Pfam" id="PF06985"/>
    </source>
</evidence>
<dbReference type="InterPro" id="IPR058525">
    <property type="entry name" value="DUF8212"/>
</dbReference>
<protein>
    <submittedName>
        <fullName evidence="3">HET-domain-containing protein</fullName>
    </submittedName>
</protein>
<feature type="domain" description="Heterokaryon incompatibility" evidence="1">
    <location>
        <begin position="22"/>
        <end position="151"/>
    </location>
</feature>
<name>A0A2J6QI31_9HELO</name>
<dbReference type="Proteomes" id="UP000235672">
    <property type="component" value="Unassembled WGS sequence"/>
</dbReference>
<dbReference type="EMBL" id="KZ613469">
    <property type="protein sequence ID" value="PMD25909.1"/>
    <property type="molecule type" value="Genomic_DNA"/>
</dbReference>
<reference evidence="3 4" key="1">
    <citation type="submission" date="2016-05" db="EMBL/GenBank/DDBJ databases">
        <title>A degradative enzymes factory behind the ericoid mycorrhizal symbiosis.</title>
        <authorList>
            <consortium name="DOE Joint Genome Institute"/>
            <person name="Martino E."/>
            <person name="Morin E."/>
            <person name="Grelet G."/>
            <person name="Kuo A."/>
            <person name="Kohler A."/>
            <person name="Daghino S."/>
            <person name="Barry K."/>
            <person name="Choi C."/>
            <person name="Cichocki N."/>
            <person name="Clum A."/>
            <person name="Copeland A."/>
            <person name="Hainaut M."/>
            <person name="Haridas S."/>
            <person name="Labutti K."/>
            <person name="Lindquist E."/>
            <person name="Lipzen A."/>
            <person name="Khouja H.-R."/>
            <person name="Murat C."/>
            <person name="Ohm R."/>
            <person name="Olson A."/>
            <person name="Spatafora J."/>
            <person name="Veneault-Fourrey C."/>
            <person name="Henrissat B."/>
            <person name="Grigoriev I."/>
            <person name="Martin F."/>
            <person name="Perotto S."/>
        </authorList>
    </citation>
    <scope>NUCLEOTIDE SEQUENCE [LARGE SCALE GENOMIC DNA]</scope>
    <source>
        <strain evidence="3 4">UAMH 7357</strain>
    </source>
</reference>
<sequence length="565" mass="64911">MWLINTDTLELEEFANHTEHEYAILSHRWEETEVSFRSWAARESIQTQGCRKITRFVQKAAEGGFKYAWADTCCINKESSAEQSEAINSMFKYYQDSAECYVYLSDLPPLSRSDNGGLVHKSSETFISIEESRDRAFLNSKWFTRGWTLQELIAPDTVLFFDSDWLSFGTKKSLKDRIEDRTGIPQSILNGSKRVQSCPVACRMSWAANRQTTRTEDMAYCLLGIFNIHMPLLYGEGQVAFTRLQEEICRKTTDMSLFAWKSIQPDDLYSGLLARSPSNFRDSAKVNSWSSAHQTDFNDEIAVTNKGIRFDNMPLFFSNQYGVLLDLNCTDKTNEGTFAKLFICLSRTSERWVRCRAPEIVYLDAYARTGLSTLQISRIFIRATMEPGSIRSSHLFSHTMLFEFSPGITLISAEPSHLWEPGMQGFLWNPGLCGAVHISTRLEHRESEEFIILCGISYPNSTNIGAWFKPYWFIALGQQHAYFEKTRDLVRRQKLHTRDGYQTIRHYVERNTSKSCWNEKESCYIENRAIGVGHKISVRAQVISKQGADGDSWDVIKLHILSSKR</sequence>
<evidence type="ECO:0000259" key="2">
    <source>
        <dbReference type="Pfam" id="PF26640"/>
    </source>
</evidence>
<feature type="domain" description="DUF8212" evidence="2">
    <location>
        <begin position="240"/>
        <end position="289"/>
    </location>
</feature>
<gene>
    <name evidence="3" type="ORF">NA56DRAFT_698978</name>
</gene>
<organism evidence="3 4">
    <name type="scientific">Hyaloscypha hepaticicola</name>
    <dbReference type="NCBI Taxonomy" id="2082293"/>
    <lineage>
        <taxon>Eukaryota</taxon>
        <taxon>Fungi</taxon>
        <taxon>Dikarya</taxon>
        <taxon>Ascomycota</taxon>
        <taxon>Pezizomycotina</taxon>
        <taxon>Leotiomycetes</taxon>
        <taxon>Helotiales</taxon>
        <taxon>Hyaloscyphaceae</taxon>
        <taxon>Hyaloscypha</taxon>
    </lineage>
</organism>
<dbReference type="Pfam" id="PF06985">
    <property type="entry name" value="HET"/>
    <property type="match status" value="1"/>
</dbReference>
<dbReference type="STRING" id="1745343.A0A2J6QI31"/>
<dbReference type="AlphaFoldDB" id="A0A2J6QI31"/>
<proteinExistence type="predicted"/>
<accession>A0A2J6QI31</accession>
<dbReference type="PANTHER" id="PTHR10622">
    <property type="entry name" value="HET DOMAIN-CONTAINING PROTEIN"/>
    <property type="match status" value="1"/>
</dbReference>
<evidence type="ECO:0000313" key="4">
    <source>
        <dbReference type="Proteomes" id="UP000235672"/>
    </source>
</evidence>
<dbReference type="PANTHER" id="PTHR10622:SF12">
    <property type="entry name" value="HET DOMAIN-CONTAINING PROTEIN"/>
    <property type="match status" value="1"/>
</dbReference>
<dbReference type="InterPro" id="IPR010730">
    <property type="entry name" value="HET"/>
</dbReference>
<dbReference type="OrthoDB" id="20872at2759"/>
<dbReference type="Pfam" id="PF26640">
    <property type="entry name" value="DUF8212"/>
    <property type="match status" value="1"/>
</dbReference>
<evidence type="ECO:0000313" key="3">
    <source>
        <dbReference type="EMBL" id="PMD25909.1"/>
    </source>
</evidence>
<keyword evidence="4" id="KW-1185">Reference proteome</keyword>